<organism evidence="1 2">
    <name type="scientific">Trichonephila inaurata madagascariensis</name>
    <dbReference type="NCBI Taxonomy" id="2747483"/>
    <lineage>
        <taxon>Eukaryota</taxon>
        <taxon>Metazoa</taxon>
        <taxon>Ecdysozoa</taxon>
        <taxon>Arthropoda</taxon>
        <taxon>Chelicerata</taxon>
        <taxon>Arachnida</taxon>
        <taxon>Araneae</taxon>
        <taxon>Araneomorphae</taxon>
        <taxon>Entelegynae</taxon>
        <taxon>Araneoidea</taxon>
        <taxon>Nephilidae</taxon>
        <taxon>Trichonephila</taxon>
        <taxon>Trichonephila inaurata</taxon>
    </lineage>
</organism>
<evidence type="ECO:0000313" key="2">
    <source>
        <dbReference type="Proteomes" id="UP000886998"/>
    </source>
</evidence>
<proteinExistence type="predicted"/>
<name>A0A8X6KMY5_9ARAC</name>
<accession>A0A8X6KMY5</accession>
<dbReference type="AlphaFoldDB" id="A0A8X6KMY5"/>
<keyword evidence="2" id="KW-1185">Reference proteome</keyword>
<gene>
    <name evidence="1" type="ORF">TNIN_83941</name>
</gene>
<reference evidence="1" key="1">
    <citation type="submission" date="2020-08" db="EMBL/GenBank/DDBJ databases">
        <title>Multicomponent nature underlies the extraordinary mechanical properties of spider dragline silk.</title>
        <authorList>
            <person name="Kono N."/>
            <person name="Nakamura H."/>
            <person name="Mori M."/>
            <person name="Yoshida Y."/>
            <person name="Ohtoshi R."/>
            <person name="Malay A.D."/>
            <person name="Moran D.A.P."/>
            <person name="Tomita M."/>
            <person name="Numata K."/>
            <person name="Arakawa K."/>
        </authorList>
    </citation>
    <scope>NUCLEOTIDE SEQUENCE</scope>
</reference>
<protein>
    <submittedName>
        <fullName evidence="1">Uncharacterized protein</fullName>
    </submittedName>
</protein>
<evidence type="ECO:0000313" key="1">
    <source>
        <dbReference type="EMBL" id="GFS60854.1"/>
    </source>
</evidence>
<sequence>MGVNSHSTADHLLGWQKGASSLAVVCPIDREKILDFIGVDLRRFLQRGLQEVPADEVVEQESVSLHKAHKWNHWMSSIEAECSETSRKTSEKLGTDVKVSNVYADCCSSKGLKMIKINSSIERTDLSLKIINIKRKNADDYELFEGTVNITCLKQQRGLETGFYFRLSIYARKHHFSPATQEVATPPVTRGASKGTPCSPFRLLLAPNIRLIPTD</sequence>
<dbReference type="EMBL" id="BMAV01027615">
    <property type="protein sequence ID" value="GFS60854.1"/>
    <property type="molecule type" value="Genomic_DNA"/>
</dbReference>
<comment type="caution">
    <text evidence="1">The sequence shown here is derived from an EMBL/GenBank/DDBJ whole genome shotgun (WGS) entry which is preliminary data.</text>
</comment>
<dbReference type="Proteomes" id="UP000886998">
    <property type="component" value="Unassembled WGS sequence"/>
</dbReference>